<dbReference type="Proteomes" id="UP000631114">
    <property type="component" value="Unassembled WGS sequence"/>
</dbReference>
<name>A0A835IL90_9MAGN</name>
<proteinExistence type="predicted"/>
<accession>A0A835IL90</accession>
<dbReference type="AlphaFoldDB" id="A0A835IL90"/>
<dbReference type="OrthoDB" id="439046at2759"/>
<evidence type="ECO:0000313" key="2">
    <source>
        <dbReference type="Proteomes" id="UP000631114"/>
    </source>
</evidence>
<gene>
    <name evidence="1" type="ORF">IFM89_009672</name>
</gene>
<comment type="caution">
    <text evidence="1">The sequence shown here is derived from an EMBL/GenBank/DDBJ whole genome shotgun (WGS) entry which is preliminary data.</text>
</comment>
<reference evidence="1 2" key="1">
    <citation type="submission" date="2020-10" db="EMBL/GenBank/DDBJ databases">
        <title>The Coptis chinensis genome and diversification of protoberbering-type alkaloids.</title>
        <authorList>
            <person name="Wang B."/>
            <person name="Shu S."/>
            <person name="Song C."/>
            <person name="Liu Y."/>
        </authorList>
    </citation>
    <scope>NUCLEOTIDE SEQUENCE [LARGE SCALE GENOMIC DNA]</scope>
    <source>
        <strain evidence="1">HL-2020</strain>
        <tissue evidence="1">Leaf</tissue>
    </source>
</reference>
<sequence length="134" mass="14706">MRPFPWSNSRIPISSRIRISSTVHARPDLQKTLNEFLENAEEPDLELNSRFQLFSSSGLDELVEEEEECLGGGGIGFNGGGKYNGGDGVGDGFYGFSDSNENGNPTDSYYQKMIQSNPGNSLILGNYAKFLKDV</sequence>
<organism evidence="1 2">
    <name type="scientific">Coptis chinensis</name>
    <dbReference type="NCBI Taxonomy" id="261450"/>
    <lineage>
        <taxon>Eukaryota</taxon>
        <taxon>Viridiplantae</taxon>
        <taxon>Streptophyta</taxon>
        <taxon>Embryophyta</taxon>
        <taxon>Tracheophyta</taxon>
        <taxon>Spermatophyta</taxon>
        <taxon>Magnoliopsida</taxon>
        <taxon>Ranunculales</taxon>
        <taxon>Ranunculaceae</taxon>
        <taxon>Coptidoideae</taxon>
        <taxon>Coptis</taxon>
    </lineage>
</organism>
<protein>
    <submittedName>
        <fullName evidence="1">Uncharacterized protein</fullName>
    </submittedName>
</protein>
<keyword evidence="2" id="KW-1185">Reference proteome</keyword>
<dbReference type="EMBL" id="JADFTS010000002">
    <property type="protein sequence ID" value="KAF9619890.1"/>
    <property type="molecule type" value="Genomic_DNA"/>
</dbReference>
<evidence type="ECO:0000313" key="1">
    <source>
        <dbReference type="EMBL" id="KAF9619890.1"/>
    </source>
</evidence>